<evidence type="ECO:0000256" key="1">
    <source>
        <dbReference type="SAM" id="MobiDB-lite"/>
    </source>
</evidence>
<accession>A0A9N8D9J3</accession>
<feature type="compositionally biased region" description="Basic and acidic residues" evidence="1">
    <location>
        <begin position="197"/>
        <end position="211"/>
    </location>
</feature>
<reference evidence="3" key="1">
    <citation type="submission" date="2020-06" db="EMBL/GenBank/DDBJ databases">
        <authorList>
            <consortium name="Plant Systems Biology data submission"/>
        </authorList>
    </citation>
    <scope>NUCLEOTIDE SEQUENCE</scope>
    <source>
        <strain evidence="3">D6</strain>
    </source>
</reference>
<proteinExistence type="predicted"/>
<feature type="region of interest" description="Disordered" evidence="1">
    <location>
        <begin position="170"/>
        <end position="273"/>
    </location>
</feature>
<keyword evidence="4" id="KW-1185">Reference proteome</keyword>
<dbReference type="Proteomes" id="UP001153069">
    <property type="component" value="Unassembled WGS sequence"/>
</dbReference>
<evidence type="ECO:0000313" key="4">
    <source>
        <dbReference type="Proteomes" id="UP001153069"/>
    </source>
</evidence>
<comment type="caution">
    <text evidence="3">The sequence shown here is derived from an EMBL/GenBank/DDBJ whole genome shotgun (WGS) entry which is preliminary data.</text>
</comment>
<dbReference type="EMBL" id="CAICTM010000024">
    <property type="protein sequence ID" value="CAB9497705.1"/>
    <property type="molecule type" value="Genomic_DNA"/>
</dbReference>
<organism evidence="3 4">
    <name type="scientific">Seminavis robusta</name>
    <dbReference type="NCBI Taxonomy" id="568900"/>
    <lineage>
        <taxon>Eukaryota</taxon>
        <taxon>Sar</taxon>
        <taxon>Stramenopiles</taxon>
        <taxon>Ochrophyta</taxon>
        <taxon>Bacillariophyta</taxon>
        <taxon>Bacillariophyceae</taxon>
        <taxon>Bacillariophycidae</taxon>
        <taxon>Naviculales</taxon>
        <taxon>Naviculaceae</taxon>
        <taxon>Seminavis</taxon>
    </lineage>
</organism>
<evidence type="ECO:0000313" key="2">
    <source>
        <dbReference type="EMBL" id="CAB9497705.1"/>
    </source>
</evidence>
<gene>
    <name evidence="2" type="ORF">SEMRO_24_G016490.1</name>
    <name evidence="3" type="ORF">SEMRO_24_G016500.1</name>
</gene>
<sequence>MDLAWGLTNVSGHIAMQDQGKISPGTLKKPKKKTKGRRNKERKPKSSGRVSKSKEQYQQVVDEVVASPKSKRQPRNSVGSWAGLDLNAYHFTQAIGGRDQDEAAEEEVPKGNLPRKSSWGKLELALASGDEESVVRPSTRRKGTLDSSSHHSKSSWAGLDIFGEMDLAGYRLGDSDDEEEEETEHDFEFDVQQAKQTDVDHGTLDTVDDTRSFASEADADNGESFGNGSSKNRHWLDFDVNDLSDSDSESDSEDEFADDDESSSEEDDGYDSE</sequence>
<evidence type="ECO:0000313" key="3">
    <source>
        <dbReference type="EMBL" id="CAB9497706.1"/>
    </source>
</evidence>
<dbReference type="AlphaFoldDB" id="A0A9N8D9J3"/>
<feature type="compositionally biased region" description="Acidic residues" evidence="1">
    <location>
        <begin position="175"/>
        <end position="189"/>
    </location>
</feature>
<feature type="compositionally biased region" description="Basic residues" evidence="1">
    <location>
        <begin position="28"/>
        <end position="46"/>
    </location>
</feature>
<dbReference type="EMBL" id="CAICTM010000024">
    <property type="protein sequence ID" value="CAB9497706.1"/>
    <property type="molecule type" value="Genomic_DNA"/>
</dbReference>
<protein>
    <submittedName>
        <fullName evidence="3">Uncharacterized protein</fullName>
    </submittedName>
</protein>
<feature type="region of interest" description="Disordered" evidence="1">
    <location>
        <begin position="1"/>
        <end position="158"/>
    </location>
</feature>
<feature type="compositionally biased region" description="Acidic residues" evidence="1">
    <location>
        <begin position="239"/>
        <end position="273"/>
    </location>
</feature>
<name>A0A9N8D9J3_9STRA</name>